<evidence type="ECO:0000256" key="6">
    <source>
        <dbReference type="ARBA" id="ARBA00022989"/>
    </source>
</evidence>
<comment type="similarity">
    <text evidence="2">Belongs to the binding-protein-dependent transport system permease family. FecCD subfamily.</text>
</comment>
<evidence type="ECO:0000256" key="1">
    <source>
        <dbReference type="ARBA" id="ARBA00004651"/>
    </source>
</evidence>
<dbReference type="GO" id="GO:0022857">
    <property type="term" value="F:transmembrane transporter activity"/>
    <property type="evidence" value="ECO:0007669"/>
    <property type="project" value="InterPro"/>
</dbReference>
<feature type="transmembrane region" description="Helical" evidence="8">
    <location>
        <begin position="18"/>
        <end position="47"/>
    </location>
</feature>
<reference evidence="9" key="2">
    <citation type="submission" date="2021-04" db="EMBL/GenBank/DDBJ databases">
        <authorList>
            <person name="Gilroy R."/>
        </authorList>
    </citation>
    <scope>NUCLEOTIDE SEQUENCE</scope>
    <source>
        <strain evidence="9">ChiHejej3B27-3195</strain>
    </source>
</reference>
<protein>
    <submittedName>
        <fullName evidence="9">Iron chelate uptake ABC transporter family permease subunit</fullName>
    </submittedName>
</protein>
<reference evidence="9" key="1">
    <citation type="journal article" date="2021" name="PeerJ">
        <title>Extensive microbial diversity within the chicken gut microbiome revealed by metagenomics and culture.</title>
        <authorList>
            <person name="Gilroy R."/>
            <person name="Ravi A."/>
            <person name="Getino M."/>
            <person name="Pursley I."/>
            <person name="Horton D.L."/>
            <person name="Alikhan N.F."/>
            <person name="Baker D."/>
            <person name="Gharbi K."/>
            <person name="Hall N."/>
            <person name="Watson M."/>
            <person name="Adriaenssens E.M."/>
            <person name="Foster-Nyarko E."/>
            <person name="Jarju S."/>
            <person name="Secka A."/>
            <person name="Antonio M."/>
            <person name="Oren A."/>
            <person name="Chaudhuri R.R."/>
            <person name="La Ragione R."/>
            <person name="Hildebrand F."/>
            <person name="Pallen M.J."/>
        </authorList>
    </citation>
    <scope>NUCLEOTIDE SEQUENCE</scope>
    <source>
        <strain evidence="9">ChiHejej3B27-3195</strain>
    </source>
</reference>
<feature type="transmembrane region" description="Helical" evidence="8">
    <location>
        <begin position="87"/>
        <end position="106"/>
    </location>
</feature>
<gene>
    <name evidence="9" type="ORF">H9871_07140</name>
</gene>
<feature type="transmembrane region" description="Helical" evidence="8">
    <location>
        <begin position="59"/>
        <end position="81"/>
    </location>
</feature>
<keyword evidence="4" id="KW-1003">Cell membrane</keyword>
<keyword evidence="7 8" id="KW-0472">Membrane</keyword>
<feature type="non-terminal residue" evidence="9">
    <location>
        <position position="1"/>
    </location>
</feature>
<keyword evidence="3" id="KW-0813">Transport</keyword>
<dbReference type="PANTHER" id="PTHR30472:SF24">
    <property type="entry name" value="FERRIC ENTEROBACTIN TRANSPORT SYSTEM PERMEASE PROTEIN FEPG"/>
    <property type="match status" value="1"/>
</dbReference>
<evidence type="ECO:0000313" key="10">
    <source>
        <dbReference type="Proteomes" id="UP000824151"/>
    </source>
</evidence>
<evidence type="ECO:0000313" key="9">
    <source>
        <dbReference type="EMBL" id="HIW99904.1"/>
    </source>
</evidence>
<name>A0A9D2A8B2_9MICC</name>
<dbReference type="AlphaFoldDB" id="A0A9D2A8B2"/>
<evidence type="ECO:0000256" key="2">
    <source>
        <dbReference type="ARBA" id="ARBA00007935"/>
    </source>
</evidence>
<dbReference type="InterPro" id="IPR037294">
    <property type="entry name" value="ABC_BtuC-like"/>
</dbReference>
<organism evidence="9 10">
    <name type="scientific">Candidatus Nesterenkonia stercoripullorum</name>
    <dbReference type="NCBI Taxonomy" id="2838701"/>
    <lineage>
        <taxon>Bacteria</taxon>
        <taxon>Bacillati</taxon>
        <taxon>Actinomycetota</taxon>
        <taxon>Actinomycetes</taxon>
        <taxon>Micrococcales</taxon>
        <taxon>Micrococcaceae</taxon>
        <taxon>Nesterenkonia</taxon>
    </lineage>
</organism>
<dbReference type="GO" id="GO:0005886">
    <property type="term" value="C:plasma membrane"/>
    <property type="evidence" value="ECO:0007669"/>
    <property type="project" value="UniProtKB-SubCell"/>
</dbReference>
<evidence type="ECO:0000256" key="3">
    <source>
        <dbReference type="ARBA" id="ARBA00022448"/>
    </source>
</evidence>
<proteinExistence type="inferred from homology"/>
<keyword evidence="6 8" id="KW-1133">Transmembrane helix</keyword>
<dbReference type="InterPro" id="IPR000522">
    <property type="entry name" value="ABC_transptr_permease_BtuC"/>
</dbReference>
<sequence length="110" mass="10919">DDAASALGLPAEWSKVGLIVLGTLTTAAVTASAGPIAFVALAAPHIARRLAGRGSSVDLVSSAAVGALLLLVSDIIAQYAIPGASLPVGAVTVSLGGVYLIYLLIIEARR</sequence>
<evidence type="ECO:0000256" key="4">
    <source>
        <dbReference type="ARBA" id="ARBA00022475"/>
    </source>
</evidence>
<dbReference type="EMBL" id="DXGD01000267">
    <property type="protein sequence ID" value="HIW99904.1"/>
    <property type="molecule type" value="Genomic_DNA"/>
</dbReference>
<dbReference type="SUPFAM" id="SSF81345">
    <property type="entry name" value="ABC transporter involved in vitamin B12 uptake, BtuC"/>
    <property type="match status" value="1"/>
</dbReference>
<dbReference type="Proteomes" id="UP000824151">
    <property type="component" value="Unassembled WGS sequence"/>
</dbReference>
<dbReference type="Pfam" id="PF01032">
    <property type="entry name" value="FecCD"/>
    <property type="match status" value="1"/>
</dbReference>
<evidence type="ECO:0000256" key="8">
    <source>
        <dbReference type="SAM" id="Phobius"/>
    </source>
</evidence>
<evidence type="ECO:0000256" key="5">
    <source>
        <dbReference type="ARBA" id="ARBA00022692"/>
    </source>
</evidence>
<accession>A0A9D2A8B2</accession>
<comment type="subcellular location">
    <subcellularLocation>
        <location evidence="1">Cell membrane</location>
        <topology evidence="1">Multi-pass membrane protein</topology>
    </subcellularLocation>
</comment>
<keyword evidence="5 8" id="KW-0812">Transmembrane</keyword>
<comment type="caution">
    <text evidence="9">The sequence shown here is derived from an EMBL/GenBank/DDBJ whole genome shotgun (WGS) entry which is preliminary data.</text>
</comment>
<dbReference type="Gene3D" id="1.10.3470.10">
    <property type="entry name" value="ABC transporter involved in vitamin B12 uptake, BtuC"/>
    <property type="match status" value="1"/>
</dbReference>
<dbReference type="GO" id="GO:0033214">
    <property type="term" value="P:siderophore-iron import into cell"/>
    <property type="evidence" value="ECO:0007669"/>
    <property type="project" value="TreeGrafter"/>
</dbReference>
<evidence type="ECO:0000256" key="7">
    <source>
        <dbReference type="ARBA" id="ARBA00023136"/>
    </source>
</evidence>
<dbReference type="PANTHER" id="PTHR30472">
    <property type="entry name" value="FERRIC ENTEROBACTIN TRANSPORT SYSTEM PERMEASE PROTEIN"/>
    <property type="match status" value="1"/>
</dbReference>